<dbReference type="SMR" id="A0A1D8PLM1"/>
<dbReference type="Gene3D" id="3.40.50.720">
    <property type="entry name" value="NAD(P)-binding Rossmann-like Domain"/>
    <property type="match status" value="1"/>
</dbReference>
<dbReference type="PANTHER" id="PTHR24320:SF236">
    <property type="entry name" value="SHORT-CHAIN DEHYDROGENASE-RELATED"/>
    <property type="match status" value="1"/>
</dbReference>
<evidence type="ECO:0008006" key="7">
    <source>
        <dbReference type="Google" id="ProtNLM"/>
    </source>
</evidence>
<dbReference type="Pfam" id="PF00106">
    <property type="entry name" value="adh_short"/>
    <property type="match status" value="1"/>
</dbReference>
<dbReference type="InParanoid" id="A0A1D8PLM1"/>
<keyword evidence="6" id="KW-1185">Reference proteome</keyword>
<keyword evidence="3" id="KW-0560">Oxidoreductase</keyword>
<dbReference type="PRINTS" id="PR00081">
    <property type="entry name" value="GDHRDH"/>
</dbReference>
<evidence type="ECO:0000313" key="5">
    <source>
        <dbReference type="EMBL" id="AOW29034.1"/>
    </source>
</evidence>
<comment type="similarity">
    <text evidence="1">Belongs to the short-chain dehydrogenases/reductases (SDR) family.</text>
</comment>
<dbReference type="PANTHER" id="PTHR24320">
    <property type="entry name" value="RETINOL DEHYDROGENASE"/>
    <property type="match status" value="1"/>
</dbReference>
<sequence length="335" mass="38076">MSSIFPKLSFQEWYQVLYGLWPSNPQFTEKDISSNTLKDKVVVITGGNSGIGYETAKVLAGNTEARIYIWARNRQKSIEAIEKIKLEVAEKHSKDVGDRLQFIQIDLSDLNSIEPAVKEFLQREQRLDIIYHNAGVMESPSDQKTKQDYQMELGVNCIGPQLLQTLLDPLFIKTAEKNPPNLSRIVWVSSTAHMFSPIGGMYLRDPEFKSIDVELKTKYDQSKAINLIQARQWNIHHPGANAISLSLCPGYLKTGIQRHVTGLTKLAYNLFFHDQKMGVYTLLFAGLSPEITTKNKGDHVISFGKLGLIRPDLKDDENGKKVWDYLQDKIKSYVR</sequence>
<accession>A0A1D8PLM1</accession>
<organism evidence="5 6">
    <name type="scientific">Candida albicans (strain SC5314 / ATCC MYA-2876)</name>
    <name type="common">Yeast</name>
    <dbReference type="NCBI Taxonomy" id="237561"/>
    <lineage>
        <taxon>Eukaryota</taxon>
        <taxon>Fungi</taxon>
        <taxon>Dikarya</taxon>
        <taxon>Ascomycota</taxon>
        <taxon>Saccharomycotina</taxon>
        <taxon>Pichiomycetes</taxon>
        <taxon>Debaryomycetaceae</taxon>
        <taxon>Candida/Lodderomyces clade</taxon>
        <taxon>Candida</taxon>
    </lineage>
</organism>
<reference evidence="5 6" key="1">
    <citation type="journal article" date="2004" name="Proc. Natl. Acad. Sci. U.S.A.">
        <title>The diploid genome sequence of Candida albicans.</title>
        <authorList>
            <person name="Jones T."/>
            <person name="Federspiel N.A."/>
            <person name="Chibana H."/>
            <person name="Dungan J."/>
            <person name="Kalman S."/>
            <person name="Magee B.B."/>
            <person name="Newport G."/>
            <person name="Thorstenson Y.R."/>
            <person name="Agabian N."/>
            <person name="Magee P.T."/>
            <person name="Davis R.W."/>
            <person name="Scherer S."/>
        </authorList>
    </citation>
    <scope>NUCLEOTIDE SEQUENCE [LARGE SCALE GENOMIC DNA]</scope>
    <source>
        <strain evidence="6">SC5314 / ATCC MYA-2876</strain>
    </source>
</reference>
<evidence type="ECO:0000256" key="2">
    <source>
        <dbReference type="ARBA" id="ARBA00022857"/>
    </source>
</evidence>
<keyword evidence="2" id="KW-0521">NADP</keyword>
<dbReference type="CGD" id="CAL0000175924">
    <property type="gene designation" value="orf19.10248"/>
</dbReference>
<dbReference type="AlphaFoldDB" id="A0A1D8PLM1"/>
<dbReference type="KEGG" id="cal:CAALFM_C402660WA"/>
<reference evidence="5 6" key="3">
    <citation type="journal article" date="2013" name="Genome Biol.">
        <title>Assembly of a phased diploid Candida albicans genome facilitates allele-specific measurements and provides a simple model for repeat and indel structure.</title>
        <authorList>
            <person name="Muzzey D."/>
            <person name="Schwartz K."/>
            <person name="Weissman J.S."/>
            <person name="Sherlock G."/>
        </authorList>
    </citation>
    <scope>NUCLEOTIDE SEQUENCE [LARGE SCALE GENOMIC DNA]</scope>
    <source>
        <strain evidence="6">SC5314 / ATCC MYA-2876</strain>
    </source>
</reference>
<dbReference type="PeptideAtlas" id="A0A1D8PLM1"/>
<dbReference type="InterPro" id="IPR002347">
    <property type="entry name" value="SDR_fam"/>
</dbReference>
<evidence type="ECO:0000313" key="6">
    <source>
        <dbReference type="Proteomes" id="UP000000559"/>
    </source>
</evidence>
<protein>
    <recommendedName>
        <fullName evidence="7">Oxidoreductase</fullName>
    </recommendedName>
</protein>
<dbReference type="VEuPathDB" id="FungiDB:C4_02660W_A"/>
<evidence type="ECO:0000256" key="3">
    <source>
        <dbReference type="ARBA" id="ARBA00023002"/>
    </source>
</evidence>
<dbReference type="InterPro" id="IPR036291">
    <property type="entry name" value="NAD(P)-bd_dom_sf"/>
</dbReference>
<dbReference type="RefSeq" id="XP_720484.2">
    <property type="nucleotide sequence ID" value="XM_715391.2"/>
</dbReference>
<reference evidence="5 6" key="2">
    <citation type="journal article" date="2007" name="Genome Biol.">
        <title>Assembly of the Candida albicans genome into sixteen supercontigs aligned on the eight chromosomes.</title>
        <authorList>
            <person name="van het Hoog M."/>
            <person name="Rast T.J."/>
            <person name="Martchenko M."/>
            <person name="Grindle S."/>
            <person name="Dignard D."/>
            <person name="Hogues H."/>
            <person name="Cuomo C."/>
            <person name="Berriman M."/>
            <person name="Scherer S."/>
            <person name="Magee B.B."/>
            <person name="Whiteway M."/>
            <person name="Chibana H."/>
            <person name="Nantel A."/>
            <person name="Magee P.T."/>
        </authorList>
    </citation>
    <scope>GENOME REANNOTATION</scope>
    <source>
        <strain evidence="6">SC5314 / ATCC MYA-2876</strain>
    </source>
</reference>
<proteinExistence type="inferred from homology"/>
<gene>
    <name evidence="5" type="ordered locus">CAALFM_C402660WA</name>
    <name evidence="4" type="ordered locus">orf19.10248</name>
</gene>
<dbReference type="SUPFAM" id="SSF51735">
    <property type="entry name" value="NAD(P)-binding Rossmann-fold domains"/>
    <property type="match status" value="1"/>
</dbReference>
<dbReference type="OrthoDB" id="191139at2759"/>
<dbReference type="STRING" id="237561.A0A1D8PLM1"/>
<dbReference type="eggNOG" id="KOG1208">
    <property type="taxonomic scope" value="Eukaryota"/>
</dbReference>
<name>A0A1D8PLM1_CANAL</name>
<dbReference type="GO" id="GO:0016491">
    <property type="term" value="F:oxidoreductase activity"/>
    <property type="evidence" value="ECO:0007669"/>
    <property type="project" value="UniProtKB-KW"/>
</dbReference>
<dbReference type="GeneID" id="3637831"/>
<evidence type="ECO:0000256" key="1">
    <source>
        <dbReference type="ARBA" id="ARBA00006484"/>
    </source>
</evidence>
<evidence type="ECO:0000313" key="4">
    <source>
        <dbReference type="CGD" id="CAL0000175924"/>
    </source>
</evidence>
<dbReference type="Proteomes" id="UP000000559">
    <property type="component" value="Chromosome 4"/>
</dbReference>
<dbReference type="EMBL" id="CP017626">
    <property type="protein sequence ID" value="AOW29034.1"/>
    <property type="molecule type" value="Genomic_DNA"/>
</dbReference>